<reference evidence="9 10" key="1">
    <citation type="journal article" date="2021" name="Commun. Biol.">
        <title>The genome of Shorea leprosula (Dipterocarpaceae) highlights the ecological relevance of drought in aseasonal tropical rainforests.</title>
        <authorList>
            <person name="Ng K.K.S."/>
            <person name="Kobayashi M.J."/>
            <person name="Fawcett J.A."/>
            <person name="Hatakeyama M."/>
            <person name="Paape T."/>
            <person name="Ng C.H."/>
            <person name="Ang C.C."/>
            <person name="Tnah L.H."/>
            <person name="Lee C.T."/>
            <person name="Nishiyama T."/>
            <person name="Sese J."/>
            <person name="O'Brien M.J."/>
            <person name="Copetti D."/>
            <person name="Mohd Noor M.I."/>
            <person name="Ong R.C."/>
            <person name="Putra M."/>
            <person name="Sireger I.Z."/>
            <person name="Indrioko S."/>
            <person name="Kosugi Y."/>
            <person name="Izuno A."/>
            <person name="Isagi Y."/>
            <person name="Lee S.L."/>
            <person name="Shimizu K.K."/>
        </authorList>
    </citation>
    <scope>NUCLEOTIDE SEQUENCE [LARGE SCALE GENOMIC DNA]</scope>
    <source>
        <strain evidence="9">214</strain>
    </source>
</reference>
<dbReference type="GO" id="GO:0003677">
    <property type="term" value="F:DNA binding"/>
    <property type="evidence" value="ECO:0007669"/>
    <property type="project" value="UniProtKB-KW"/>
</dbReference>
<dbReference type="PRINTS" id="PR00616">
    <property type="entry name" value="CCAATSUBUNTB"/>
</dbReference>
<evidence type="ECO:0000256" key="2">
    <source>
        <dbReference type="ARBA" id="ARBA00023015"/>
    </source>
</evidence>
<keyword evidence="3 8" id="KW-0238">DNA-binding</keyword>
<dbReference type="InterPro" id="IPR001289">
    <property type="entry name" value="NFYA"/>
</dbReference>
<gene>
    <name evidence="9" type="ORF">SLEP1_g13453</name>
</gene>
<dbReference type="SMART" id="SM00521">
    <property type="entry name" value="CBF"/>
    <property type="match status" value="1"/>
</dbReference>
<sequence length="348" mass="38149">MHNFDKKDSGLSSAAQSTITNVVSCSSWGNSSESHVQQLSASGSLSLKMGALHQHFHNIRRLSFQFQDQDSISTQSTGQSYPNVASVADGNPHGQNIVSALSGYDEAHGKSVVAQTKLASSILTRDSVFPPQQADCSQPLAHIPLPYAEPYFGGMVTASYGSQAMIHHPHMMAMFPGRVPLPLDLPEEEPIYVNAKQYQAILRRRRYRAKLEAQNKLVKNRKPYLHESRHRHALKRARGAGGRFLNTKKFKESNPISHELDVSGSARLRLTGSTTESLHQPGNYKDAASTASCSDVTCSSNNNAIFHQNQNFRFPGYPSHIGVTTGDMHAGGNLHHPSSLLLPINRDC</sequence>
<evidence type="ECO:0000256" key="8">
    <source>
        <dbReference type="RuleBase" id="RU367155"/>
    </source>
</evidence>
<comment type="caution">
    <text evidence="9">The sequence shown here is derived from an EMBL/GenBank/DDBJ whole genome shotgun (WGS) entry which is preliminary data.</text>
</comment>
<keyword evidence="6 8" id="KW-0539">Nucleus</keyword>
<evidence type="ECO:0000256" key="3">
    <source>
        <dbReference type="ARBA" id="ARBA00023125"/>
    </source>
</evidence>
<protein>
    <recommendedName>
        <fullName evidence="8">Nuclear transcription factor Y subunit</fullName>
    </recommendedName>
</protein>
<dbReference type="PROSITE" id="PS00686">
    <property type="entry name" value="NFYA_HAP2_1"/>
    <property type="match status" value="1"/>
</dbReference>
<evidence type="ECO:0000256" key="6">
    <source>
        <dbReference type="ARBA" id="ARBA00023242"/>
    </source>
</evidence>
<evidence type="ECO:0000313" key="10">
    <source>
        <dbReference type="Proteomes" id="UP001054252"/>
    </source>
</evidence>
<keyword evidence="4" id="KW-0010">Activator</keyword>
<comment type="similarity">
    <text evidence="8">Belongs to the NFYA/HAP2 subunit family.</text>
</comment>
<proteinExistence type="inferred from homology"/>
<evidence type="ECO:0000256" key="4">
    <source>
        <dbReference type="ARBA" id="ARBA00023159"/>
    </source>
</evidence>
<evidence type="ECO:0000256" key="1">
    <source>
        <dbReference type="ARBA" id="ARBA00004123"/>
    </source>
</evidence>
<evidence type="ECO:0000313" key="9">
    <source>
        <dbReference type="EMBL" id="GKV00833.1"/>
    </source>
</evidence>
<comment type="subcellular location">
    <subcellularLocation>
        <location evidence="1 8">Nucleus</location>
    </subcellularLocation>
</comment>
<keyword evidence="10" id="KW-1185">Reference proteome</keyword>
<dbReference type="PROSITE" id="PS51152">
    <property type="entry name" value="NFYA_HAP2_2"/>
    <property type="match status" value="1"/>
</dbReference>
<evidence type="ECO:0000256" key="5">
    <source>
        <dbReference type="ARBA" id="ARBA00023163"/>
    </source>
</evidence>
<dbReference type="EMBL" id="BPVZ01000016">
    <property type="protein sequence ID" value="GKV00833.1"/>
    <property type="molecule type" value="Genomic_DNA"/>
</dbReference>
<dbReference type="Proteomes" id="UP001054252">
    <property type="component" value="Unassembled WGS sequence"/>
</dbReference>
<dbReference type="GO" id="GO:0016602">
    <property type="term" value="C:CCAAT-binding factor complex"/>
    <property type="evidence" value="ECO:0007669"/>
    <property type="project" value="InterPro"/>
</dbReference>
<dbReference type="Gene3D" id="6.10.250.2430">
    <property type="match status" value="1"/>
</dbReference>
<organism evidence="9 10">
    <name type="scientific">Rubroshorea leprosula</name>
    <dbReference type="NCBI Taxonomy" id="152421"/>
    <lineage>
        <taxon>Eukaryota</taxon>
        <taxon>Viridiplantae</taxon>
        <taxon>Streptophyta</taxon>
        <taxon>Embryophyta</taxon>
        <taxon>Tracheophyta</taxon>
        <taxon>Spermatophyta</taxon>
        <taxon>Magnoliopsida</taxon>
        <taxon>eudicotyledons</taxon>
        <taxon>Gunneridae</taxon>
        <taxon>Pentapetalae</taxon>
        <taxon>rosids</taxon>
        <taxon>malvids</taxon>
        <taxon>Malvales</taxon>
        <taxon>Dipterocarpaceae</taxon>
        <taxon>Rubroshorea</taxon>
    </lineage>
</organism>
<accession>A0AAV5ISE4</accession>
<keyword evidence="2 8" id="KW-0805">Transcription regulation</keyword>
<name>A0AAV5ISE4_9ROSI</name>
<dbReference type="Pfam" id="PF02045">
    <property type="entry name" value="CBFB_NFYA"/>
    <property type="match status" value="1"/>
</dbReference>
<comment type="subunit">
    <text evidence="7">Heterotrimeric transcription factor composed of three components, NF-YA, NF-YB and NF-YC. NF-YB and NF-YC must interact and dimerize for NF-YA association and DNA binding.</text>
</comment>
<keyword evidence="5 8" id="KW-0804">Transcription</keyword>
<dbReference type="GO" id="GO:0003700">
    <property type="term" value="F:DNA-binding transcription factor activity"/>
    <property type="evidence" value="ECO:0007669"/>
    <property type="project" value="UniProtKB-UniRule"/>
</dbReference>
<comment type="function">
    <text evidence="8">Component of the sequence-specific heterotrimeric transcription factor (NF-Y) which specifically recognizes a 5'-CCAAT-3' box motif found in the promoters of its target genes.</text>
</comment>
<evidence type="ECO:0000256" key="7">
    <source>
        <dbReference type="ARBA" id="ARBA00025911"/>
    </source>
</evidence>
<dbReference type="InterPro" id="IPR018362">
    <property type="entry name" value="CCAAT-binding_factor_CS"/>
</dbReference>
<dbReference type="AlphaFoldDB" id="A0AAV5ISE4"/>
<dbReference type="PANTHER" id="PTHR12632">
    <property type="entry name" value="TRANSCRIPTION FACTOR NF-Y ALPHA-RELATED"/>
    <property type="match status" value="1"/>
</dbReference>